<protein>
    <recommendedName>
        <fullName evidence="2">protein-tyrosine-phosphatase</fullName>
        <ecNumber evidence="2">3.1.3.48</ecNumber>
    </recommendedName>
</protein>
<dbReference type="GO" id="GO:0032502">
    <property type="term" value="P:developmental process"/>
    <property type="evidence" value="ECO:0007669"/>
    <property type="project" value="UniProtKB-ARBA"/>
</dbReference>
<dbReference type="EMBL" id="CAIIXF020000011">
    <property type="protein sequence ID" value="CAH1799924.1"/>
    <property type="molecule type" value="Genomic_DNA"/>
</dbReference>
<dbReference type="SUPFAM" id="SSF52799">
    <property type="entry name" value="(Phosphotyrosine protein) phosphatases II"/>
    <property type="match status" value="1"/>
</dbReference>
<dbReference type="PROSITE" id="PS50853">
    <property type="entry name" value="FN3"/>
    <property type="match status" value="8"/>
</dbReference>
<dbReference type="PANTHER" id="PTHR46957:SF3">
    <property type="entry name" value="CYTOKINE RECEPTOR"/>
    <property type="match status" value="1"/>
</dbReference>
<reference evidence="12" key="1">
    <citation type="submission" date="2022-03" db="EMBL/GenBank/DDBJ databases">
        <authorList>
            <person name="Martin C."/>
        </authorList>
    </citation>
    <scope>NUCLEOTIDE SEQUENCE</scope>
</reference>
<evidence type="ECO:0000256" key="11">
    <source>
        <dbReference type="ARBA" id="ARBA00051722"/>
    </source>
</evidence>
<keyword evidence="10" id="KW-0325">Glycoprotein</keyword>
<dbReference type="SMART" id="SM00194">
    <property type="entry name" value="PTPc"/>
    <property type="match status" value="1"/>
</dbReference>
<keyword evidence="7" id="KW-0904">Protein phosphatase</keyword>
<evidence type="ECO:0000256" key="6">
    <source>
        <dbReference type="ARBA" id="ARBA00022801"/>
    </source>
</evidence>
<dbReference type="PROSITE" id="PS50055">
    <property type="entry name" value="TYR_PHOSPHATASE_PTP"/>
    <property type="match status" value="1"/>
</dbReference>
<dbReference type="InterPro" id="IPR013783">
    <property type="entry name" value="Ig-like_fold"/>
</dbReference>
<dbReference type="SUPFAM" id="SSF49265">
    <property type="entry name" value="Fibronectin type III"/>
    <property type="match status" value="9"/>
</dbReference>
<dbReference type="GO" id="GO:0004725">
    <property type="term" value="F:protein tyrosine phosphatase activity"/>
    <property type="evidence" value="ECO:0007669"/>
    <property type="project" value="UniProtKB-EC"/>
</dbReference>
<evidence type="ECO:0000256" key="4">
    <source>
        <dbReference type="ARBA" id="ARBA00022729"/>
    </source>
</evidence>
<evidence type="ECO:0000256" key="8">
    <source>
        <dbReference type="ARBA" id="ARBA00022989"/>
    </source>
</evidence>
<evidence type="ECO:0000256" key="2">
    <source>
        <dbReference type="ARBA" id="ARBA00013064"/>
    </source>
</evidence>
<dbReference type="InterPro" id="IPR036116">
    <property type="entry name" value="FN3_sf"/>
</dbReference>
<dbReference type="SMART" id="SM00404">
    <property type="entry name" value="PTPc_motif"/>
    <property type="match status" value="1"/>
</dbReference>
<dbReference type="Proteomes" id="UP000749559">
    <property type="component" value="Unassembled WGS sequence"/>
</dbReference>
<evidence type="ECO:0000256" key="7">
    <source>
        <dbReference type="ARBA" id="ARBA00022912"/>
    </source>
</evidence>
<dbReference type="PANTHER" id="PTHR46957">
    <property type="entry name" value="CYTOKINE RECEPTOR"/>
    <property type="match status" value="1"/>
</dbReference>
<organism evidence="12 13">
    <name type="scientific">Owenia fusiformis</name>
    <name type="common">Polychaete worm</name>
    <dbReference type="NCBI Taxonomy" id="6347"/>
    <lineage>
        <taxon>Eukaryota</taxon>
        <taxon>Metazoa</taxon>
        <taxon>Spiralia</taxon>
        <taxon>Lophotrochozoa</taxon>
        <taxon>Annelida</taxon>
        <taxon>Polychaeta</taxon>
        <taxon>Sedentaria</taxon>
        <taxon>Canalipalpata</taxon>
        <taxon>Sabellida</taxon>
        <taxon>Oweniida</taxon>
        <taxon>Oweniidae</taxon>
        <taxon>Owenia</taxon>
    </lineage>
</organism>
<evidence type="ECO:0000256" key="9">
    <source>
        <dbReference type="ARBA" id="ARBA00023136"/>
    </source>
</evidence>
<dbReference type="PROSITE" id="PS50056">
    <property type="entry name" value="TYR_PHOSPHATASE_2"/>
    <property type="match status" value="1"/>
</dbReference>
<sequence length="1869" mass="206885">MDTTKRLCVFLLGIIQVLYVTCTPTTVSNTTAISISWDASSYKLDIYNYTVKYDLVGASTLDNIIIIETGDLKDEQLIEISPLSPGELFKIEVYAQYKNGSNALLYTLEKATIPLPAASFTIHNVTTTTIQFYTNIDASSKQDYWDILYKDLSGGTNTEKSLNSTGPLHTLPGLLPGHWYRITAAAVSNGIRSTDNTVEQNTVPLSPVLVAVSAVNTTFVSLQWEPGTDSLQDTYEVTYEGVTTCSGPSTTCLIDTSSSAVFPPGYLFTFNVYSIKDAQRSSPLQVQHSTKPIPPSNITIVTNSKTSLTVSWDEPQAEFQTYTISVSPSVTITTASVAKGSTRETVLSDLVAGQHYLVSIVTVSGSEESAAYSRSYTTEPPAAKNLKSVSSKERALDLQWEAPTEADGNFDRFKVNLMPADGATYPIYVNSSMPNITLEDLIPGKLYTVSVLTISGEVESQPLSQQFRTVPLPVRSDSIFRQNYTTESVTFTWTGNPSSDPNSAVHDDIYAATLLTSGGEIQAQKNISGDRIVTFDGLSAASQYTFQISVYSGELESSIQNRTALTAPNPPRNFKIDSVTSTTISVSWDAPISGDFTYYHIWLFYAGTPSIVQNENTTLQTLQFKNLTPGNRYGITMNTYLQRDQYLFTGSEFLTLTNITTIPLPINDLREDPGKTSTTSLGVTWKPPHNIYYSAFKLQLLHGLTEIATAITDDLTLMHQFTDLVPGRTYTVNVLVLRYDAESSIISGSFTTIPIPPGELLVNHVSQSEARLGWVIPTSDYESYKLTVRKLPDSTLEQIISIPDKATQLYTVKRLLTGTQYEIELKTVSKDKSSESVMAVIETLPPTVTALQILNVTETTIEVRWIAPEGGDITKYKLEIDHLGQDKKESFEFEKDAELQYTFTGLLPGRSYNITIETLSSNQTSAPNNDVLTTKPLPIYNLQTNAYNTSAIQLSWDVNASSVQDIFRILYNEESENITTDMVSVEWTPGQYSYQAALTNLLAGQRYHILVKASSQDVLSSPIWAYQNVVPVCDLILNEDTSASTTNSITLEYTQNSGVFDKIIFTTNPASRNFERSSTDEKTVTLTGLNAGTYYTVNTEVVSNTETSQPCQPYSVNTNPHQIDPPTLVVLNQSITVTWQHPNGTVDRYLVKCIGKNGELCSPQEQNITDFSLNAPVTLEYGGLQPNTEYLFRVIAYLGEKSSSERIISTSTDEAAPGSPREFNVKELKPNEVELTWLPPTQLNGELKDYHISYTGESADKASTSTGSASPEAGDTKIILSQLRAGYMYTFTLSANTKYRGPAATVRITLSIDIPATAIPLTESKPSKVEDTSSHDTLSVNFINPFNEDNGEITGYSVIVTEDSSIPIGNGTLPKYQDIKSKAIWPPYQATAPCKDFFEPTSTCGGNTVLSARKRRSTGESKTFVVGGETCSNEDYCNGPLKPNTDYYVRLRAYTEAGHTDTLYSSPMKTAVRPTTQSNVALIAGLVVAMVLILAIVLILLFLLRRRGIICKGDGKKGSEPPLSLSGLGSQRQTDRFASSRPVPLDQLVEHIRLLSKDSDFGYSEEYEDLKQVGRDQPTSAAELPVNRAKNRFTNILPYDHSRVKLLPTDDEEGSDYINANYMPGHTSKREFIVTQGPLAATKDDFWRMVWEQNCKAIVMLTKCIEKGRERCDHYWPNDSDPCFYGDLQVVILNETHCTEWTISEFKISLGATSRNIKHFHYTAWPDFGVPQRPQSLIKFVRIVREKLLSTNIEGPIVVHCSAGVGRSGTYICVDRLLQHIKTSNEADIFGYVHEMRRHRVWMVQTEQQYICIHQCVECVLEGKDKDPVSVPLGQENPAFEVKKNHIKDQAYFPLQNDEGITVESSDTN</sequence>
<comment type="subcellular location">
    <subcellularLocation>
        <location evidence="1">Membrane</location>
        <topology evidence="1">Single-pass type I membrane protein</topology>
    </subcellularLocation>
</comment>
<keyword evidence="5" id="KW-0677">Repeat</keyword>
<dbReference type="InterPro" id="IPR003595">
    <property type="entry name" value="Tyr_Pase_cat"/>
</dbReference>
<dbReference type="Gene3D" id="3.90.190.10">
    <property type="entry name" value="Protein tyrosine phosphatase superfamily"/>
    <property type="match status" value="1"/>
</dbReference>
<dbReference type="PRINTS" id="PR00700">
    <property type="entry name" value="PRTYPHPHTASE"/>
</dbReference>
<dbReference type="InterPro" id="IPR041201">
    <property type="entry name" value="PTPRJ_TM"/>
</dbReference>
<keyword evidence="8" id="KW-1133">Transmembrane helix</keyword>
<evidence type="ECO:0000256" key="1">
    <source>
        <dbReference type="ARBA" id="ARBA00004479"/>
    </source>
</evidence>
<keyword evidence="13" id="KW-1185">Reference proteome</keyword>
<accession>A0A8J1XIP7</accession>
<comment type="catalytic activity">
    <reaction evidence="11">
        <text>O-phospho-L-tyrosyl-[protein] + H2O = L-tyrosyl-[protein] + phosphate</text>
        <dbReference type="Rhea" id="RHEA:10684"/>
        <dbReference type="Rhea" id="RHEA-COMP:10136"/>
        <dbReference type="Rhea" id="RHEA-COMP:20101"/>
        <dbReference type="ChEBI" id="CHEBI:15377"/>
        <dbReference type="ChEBI" id="CHEBI:43474"/>
        <dbReference type="ChEBI" id="CHEBI:46858"/>
        <dbReference type="ChEBI" id="CHEBI:61978"/>
        <dbReference type="EC" id="3.1.3.48"/>
    </reaction>
</comment>
<evidence type="ECO:0000256" key="5">
    <source>
        <dbReference type="ARBA" id="ARBA00022737"/>
    </source>
</evidence>
<evidence type="ECO:0000313" key="12">
    <source>
        <dbReference type="EMBL" id="CAH1799924.1"/>
    </source>
</evidence>
<dbReference type="InterPro" id="IPR003961">
    <property type="entry name" value="FN3_dom"/>
</dbReference>
<keyword evidence="6" id="KW-0378">Hydrolase</keyword>
<dbReference type="PROSITE" id="PS00383">
    <property type="entry name" value="TYR_PHOSPHATASE_1"/>
    <property type="match status" value="1"/>
</dbReference>
<gene>
    <name evidence="12" type="ORF">OFUS_LOCUS23881</name>
</gene>
<evidence type="ECO:0000313" key="13">
    <source>
        <dbReference type="Proteomes" id="UP000749559"/>
    </source>
</evidence>
<dbReference type="CDD" id="cd14548">
    <property type="entry name" value="R3-PTPc"/>
    <property type="match status" value="1"/>
</dbReference>
<dbReference type="InterPro" id="IPR000387">
    <property type="entry name" value="Tyr_Pase_dom"/>
</dbReference>
<keyword evidence="9" id="KW-0472">Membrane</keyword>
<dbReference type="Gene3D" id="2.60.40.10">
    <property type="entry name" value="Immunoglobulins"/>
    <property type="match status" value="13"/>
</dbReference>
<dbReference type="EC" id="3.1.3.48" evidence="2"/>
<dbReference type="GO" id="GO:0016020">
    <property type="term" value="C:membrane"/>
    <property type="evidence" value="ECO:0007669"/>
    <property type="project" value="UniProtKB-SubCell"/>
</dbReference>
<comment type="caution">
    <text evidence="12">The sequence shown here is derived from an EMBL/GenBank/DDBJ whole genome shotgun (WGS) entry which is preliminary data.</text>
</comment>
<dbReference type="InterPro" id="IPR029021">
    <property type="entry name" value="Prot-tyrosine_phosphatase-like"/>
</dbReference>
<evidence type="ECO:0000256" key="3">
    <source>
        <dbReference type="ARBA" id="ARBA00022692"/>
    </source>
</evidence>
<dbReference type="Pfam" id="PF00102">
    <property type="entry name" value="Y_phosphatase"/>
    <property type="match status" value="1"/>
</dbReference>
<dbReference type="InterPro" id="IPR050713">
    <property type="entry name" value="RTP_Phos/Ushers"/>
</dbReference>
<evidence type="ECO:0000256" key="10">
    <source>
        <dbReference type="ARBA" id="ARBA00023180"/>
    </source>
</evidence>
<dbReference type="Pfam" id="PF00041">
    <property type="entry name" value="fn3"/>
    <property type="match status" value="7"/>
</dbReference>
<dbReference type="InterPro" id="IPR016130">
    <property type="entry name" value="Tyr_Pase_AS"/>
</dbReference>
<dbReference type="InterPro" id="IPR000242">
    <property type="entry name" value="PTP_cat"/>
</dbReference>
<dbReference type="SMART" id="SM00060">
    <property type="entry name" value="FN3"/>
    <property type="match status" value="15"/>
</dbReference>
<proteinExistence type="predicted"/>
<keyword evidence="4" id="KW-0732">Signal</keyword>
<dbReference type="CDD" id="cd00063">
    <property type="entry name" value="FN3"/>
    <property type="match status" value="7"/>
</dbReference>
<keyword evidence="3" id="KW-0812">Transmembrane</keyword>
<dbReference type="OrthoDB" id="6277409at2759"/>
<dbReference type="FunFam" id="3.90.190.10:FF:000009">
    <property type="entry name" value="Receptor-type tyrosine-protein phosphatase beta"/>
    <property type="match status" value="1"/>
</dbReference>
<dbReference type="Pfam" id="PF18861">
    <property type="entry name" value="PTP_tm"/>
    <property type="match status" value="1"/>
</dbReference>
<name>A0A8J1XIP7_OWEFU</name>